<comment type="function">
    <text evidence="7 8">Key enzyme in folate metabolism. Catalyzes an essential reaction for de novo glycine and purine synthesis, and for DNA precursor synthesis.</text>
</comment>
<dbReference type="InterPro" id="IPR017925">
    <property type="entry name" value="DHFR_CS"/>
</dbReference>
<dbReference type="InterPro" id="IPR012259">
    <property type="entry name" value="DHFR"/>
</dbReference>
<sequence>MSINMIWAMDRNQLIGRNNALPWHLPNDMQYFRRVTSGKTVVMGRKTYDSIGRPLPKRRNLVLTRNLEWTAEGVETITDLETVLKLAEKEDVMIMGGAEIYHLFMPHADRLLITFIDAEFEGTDYFPNYDQSEWVLVEETEGTMDEKNPVPHRFTVYERNK</sequence>
<dbReference type="PIRSF" id="PIRSF000194">
    <property type="entry name" value="DHFR"/>
    <property type="match status" value="1"/>
</dbReference>
<evidence type="ECO:0000256" key="8">
    <source>
        <dbReference type="PIRNR" id="PIRNR000194"/>
    </source>
</evidence>
<gene>
    <name evidence="11" type="ORF">FPZ44_08635</name>
</gene>
<dbReference type="PANTHER" id="PTHR48069:SF3">
    <property type="entry name" value="DIHYDROFOLATE REDUCTASE"/>
    <property type="match status" value="1"/>
</dbReference>
<dbReference type="GO" id="GO:0005829">
    <property type="term" value="C:cytosol"/>
    <property type="evidence" value="ECO:0007669"/>
    <property type="project" value="TreeGrafter"/>
</dbReference>
<feature type="domain" description="DHFR" evidence="10">
    <location>
        <begin position="2"/>
        <end position="159"/>
    </location>
</feature>
<evidence type="ECO:0000256" key="2">
    <source>
        <dbReference type="ARBA" id="ARBA00009539"/>
    </source>
</evidence>
<dbReference type="Gene3D" id="3.40.430.10">
    <property type="entry name" value="Dihydrofolate Reductase, subunit A"/>
    <property type="match status" value="1"/>
</dbReference>
<accession>A0A559IZQ9</accession>
<dbReference type="EMBL" id="VNJK01000001">
    <property type="protein sequence ID" value="TVX93119.1"/>
    <property type="molecule type" value="Genomic_DNA"/>
</dbReference>
<comment type="similarity">
    <text evidence="2 8 9">Belongs to the dihydrofolate reductase family.</text>
</comment>
<dbReference type="GO" id="GO:0046452">
    <property type="term" value="P:dihydrofolate metabolic process"/>
    <property type="evidence" value="ECO:0007669"/>
    <property type="project" value="TreeGrafter"/>
</dbReference>
<reference evidence="11 12" key="1">
    <citation type="submission" date="2019-07" db="EMBL/GenBank/DDBJ databases">
        <authorList>
            <person name="Kim J."/>
        </authorList>
    </citation>
    <scope>NUCLEOTIDE SEQUENCE [LARGE SCALE GENOMIC DNA]</scope>
    <source>
        <strain evidence="11 12">N4</strain>
    </source>
</reference>
<comment type="catalytic activity">
    <reaction evidence="8">
        <text>(6S)-5,6,7,8-tetrahydrofolate + NADP(+) = 7,8-dihydrofolate + NADPH + H(+)</text>
        <dbReference type="Rhea" id="RHEA:15009"/>
        <dbReference type="ChEBI" id="CHEBI:15378"/>
        <dbReference type="ChEBI" id="CHEBI:57451"/>
        <dbReference type="ChEBI" id="CHEBI:57453"/>
        <dbReference type="ChEBI" id="CHEBI:57783"/>
        <dbReference type="ChEBI" id="CHEBI:58349"/>
        <dbReference type="EC" id="1.5.1.3"/>
    </reaction>
</comment>
<organism evidence="11 12">
    <name type="scientific">Paenibacillus agilis</name>
    <dbReference type="NCBI Taxonomy" id="3020863"/>
    <lineage>
        <taxon>Bacteria</taxon>
        <taxon>Bacillati</taxon>
        <taxon>Bacillota</taxon>
        <taxon>Bacilli</taxon>
        <taxon>Bacillales</taxon>
        <taxon>Paenibacillaceae</taxon>
        <taxon>Paenibacillus</taxon>
    </lineage>
</organism>
<dbReference type="PRINTS" id="PR00070">
    <property type="entry name" value="DHFR"/>
</dbReference>
<evidence type="ECO:0000256" key="1">
    <source>
        <dbReference type="ARBA" id="ARBA00004903"/>
    </source>
</evidence>
<dbReference type="GO" id="GO:0046655">
    <property type="term" value="P:folic acid metabolic process"/>
    <property type="evidence" value="ECO:0007669"/>
    <property type="project" value="TreeGrafter"/>
</dbReference>
<dbReference type="GO" id="GO:0070401">
    <property type="term" value="F:NADP+ binding"/>
    <property type="evidence" value="ECO:0007669"/>
    <property type="project" value="UniProtKB-ARBA"/>
</dbReference>
<dbReference type="OrthoDB" id="9804315at2"/>
<dbReference type="PROSITE" id="PS00075">
    <property type="entry name" value="DHFR_1"/>
    <property type="match status" value="1"/>
</dbReference>
<keyword evidence="4 8" id="KW-0554">One-carbon metabolism</keyword>
<evidence type="ECO:0000256" key="7">
    <source>
        <dbReference type="ARBA" id="ARBA00025067"/>
    </source>
</evidence>
<dbReference type="AlphaFoldDB" id="A0A559IZQ9"/>
<dbReference type="RefSeq" id="WP_144989291.1">
    <property type="nucleotide sequence ID" value="NZ_VNJK01000001.1"/>
</dbReference>
<dbReference type="InterPro" id="IPR024072">
    <property type="entry name" value="DHFR-like_dom_sf"/>
</dbReference>
<comment type="caution">
    <text evidence="11">The sequence shown here is derived from an EMBL/GenBank/DDBJ whole genome shotgun (WGS) entry which is preliminary data.</text>
</comment>
<evidence type="ECO:0000256" key="4">
    <source>
        <dbReference type="ARBA" id="ARBA00022563"/>
    </source>
</evidence>
<dbReference type="GO" id="GO:0046654">
    <property type="term" value="P:tetrahydrofolate biosynthetic process"/>
    <property type="evidence" value="ECO:0007669"/>
    <property type="project" value="UniProtKB-UniPathway"/>
</dbReference>
<dbReference type="Proteomes" id="UP000318102">
    <property type="component" value="Unassembled WGS sequence"/>
</dbReference>
<dbReference type="CDD" id="cd00209">
    <property type="entry name" value="DHFR"/>
    <property type="match status" value="1"/>
</dbReference>
<keyword evidence="5 8" id="KW-0521">NADP</keyword>
<proteinExistence type="inferred from homology"/>
<protein>
    <recommendedName>
        <fullName evidence="3 8">Dihydrofolate reductase</fullName>
        <ecNumber evidence="3 8">1.5.1.3</ecNumber>
    </recommendedName>
</protein>
<comment type="pathway">
    <text evidence="1 8">Cofactor biosynthesis; tetrahydrofolate biosynthesis; 5,6,7,8-tetrahydrofolate from 7,8-dihydrofolate: step 1/1.</text>
</comment>
<evidence type="ECO:0000313" key="11">
    <source>
        <dbReference type="EMBL" id="TVX93119.1"/>
    </source>
</evidence>
<dbReference type="Pfam" id="PF00186">
    <property type="entry name" value="DHFR_1"/>
    <property type="match status" value="1"/>
</dbReference>
<dbReference type="SUPFAM" id="SSF53597">
    <property type="entry name" value="Dihydrofolate reductase-like"/>
    <property type="match status" value="1"/>
</dbReference>
<dbReference type="UniPathway" id="UPA00077">
    <property type="reaction ID" value="UER00158"/>
</dbReference>
<dbReference type="PROSITE" id="PS51330">
    <property type="entry name" value="DHFR_2"/>
    <property type="match status" value="1"/>
</dbReference>
<dbReference type="EC" id="1.5.1.3" evidence="3 8"/>
<dbReference type="FunFam" id="3.40.430.10:FF:000001">
    <property type="entry name" value="Dihydrofolate reductase"/>
    <property type="match status" value="1"/>
</dbReference>
<evidence type="ECO:0000259" key="10">
    <source>
        <dbReference type="PROSITE" id="PS51330"/>
    </source>
</evidence>
<keyword evidence="12" id="KW-1185">Reference proteome</keyword>
<evidence type="ECO:0000256" key="3">
    <source>
        <dbReference type="ARBA" id="ARBA00012856"/>
    </source>
</evidence>
<dbReference type="GO" id="GO:0004146">
    <property type="term" value="F:dihydrofolate reductase activity"/>
    <property type="evidence" value="ECO:0007669"/>
    <property type="project" value="UniProtKB-EC"/>
</dbReference>
<name>A0A559IZQ9_9BACL</name>
<keyword evidence="6 8" id="KW-0560">Oxidoreductase</keyword>
<dbReference type="PANTHER" id="PTHR48069">
    <property type="entry name" value="DIHYDROFOLATE REDUCTASE"/>
    <property type="match status" value="1"/>
</dbReference>
<evidence type="ECO:0000256" key="9">
    <source>
        <dbReference type="RuleBase" id="RU004474"/>
    </source>
</evidence>
<evidence type="ECO:0000313" key="12">
    <source>
        <dbReference type="Proteomes" id="UP000318102"/>
    </source>
</evidence>
<evidence type="ECO:0000256" key="6">
    <source>
        <dbReference type="ARBA" id="ARBA00023002"/>
    </source>
</evidence>
<dbReference type="InterPro" id="IPR001796">
    <property type="entry name" value="DHFR_dom"/>
</dbReference>
<dbReference type="GO" id="GO:0006730">
    <property type="term" value="P:one-carbon metabolic process"/>
    <property type="evidence" value="ECO:0007669"/>
    <property type="project" value="UniProtKB-KW"/>
</dbReference>
<evidence type="ECO:0000256" key="5">
    <source>
        <dbReference type="ARBA" id="ARBA00022857"/>
    </source>
</evidence>